<keyword evidence="7" id="KW-0969">Cilium</keyword>
<dbReference type="RefSeq" id="WP_184271808.1">
    <property type="nucleotide sequence ID" value="NZ_JACHKY010000005.1"/>
</dbReference>
<name>A0A7W7IRB4_9CAUL</name>
<dbReference type="SUPFAM" id="SSF64518">
    <property type="entry name" value="Phase 1 flagellin"/>
    <property type="match status" value="1"/>
</dbReference>
<comment type="subunit">
    <text evidence="2">In C.crescentus, the flagellar filament is composed of multiple flagellins of 29 kDa; 27 kDa and 25 kDa.</text>
</comment>
<sequence length="255" mass="25721">MANSINTNAGALIALQNLNATNRDLTVTQNRVNTGLKVSSAKDNGAIFAIATNQRAEMGALDAVKQSLQRGQSIVDVALAAGETIVTALTEMKALATAVEAGGSAASIAALTADYNALQGEINKALAGANFDGANLFTASVDVITDTSATTMTLGGAAVTVAPGAVTGAGVQTAIDAFTATLAGFGTNSKTLERLTTFTSKMQDALEVGIGNLVDADLAKESAKLTALQTKQQLGVQALSIANQSSSVLLSLFRG</sequence>
<dbReference type="InterPro" id="IPR001029">
    <property type="entry name" value="Flagellin_N"/>
</dbReference>
<dbReference type="Proteomes" id="UP000539957">
    <property type="component" value="Unassembled WGS sequence"/>
</dbReference>
<dbReference type="InterPro" id="IPR001492">
    <property type="entry name" value="Flagellin"/>
</dbReference>
<dbReference type="GO" id="GO:0009288">
    <property type="term" value="C:bacterial-type flagellum"/>
    <property type="evidence" value="ECO:0007669"/>
    <property type="project" value="UniProtKB-SubCell"/>
</dbReference>
<evidence type="ECO:0000256" key="1">
    <source>
        <dbReference type="ARBA" id="ARBA00005709"/>
    </source>
</evidence>
<evidence type="ECO:0000256" key="3">
    <source>
        <dbReference type="ARBA" id="ARBA00023143"/>
    </source>
</evidence>
<gene>
    <name evidence="7" type="ORF">HNP32_002875</name>
</gene>
<comment type="subcellular location">
    <subcellularLocation>
        <location evidence="4">Secreted</location>
    </subcellularLocation>
    <subcellularLocation>
        <location evidence="4">Bacterial flagellum</location>
    </subcellularLocation>
</comment>
<dbReference type="PANTHER" id="PTHR42792">
    <property type="entry name" value="FLAGELLIN"/>
    <property type="match status" value="1"/>
</dbReference>
<feature type="domain" description="Flagellin N-terminal" evidence="5">
    <location>
        <begin position="5"/>
        <end position="140"/>
    </location>
</feature>
<keyword evidence="4" id="KW-0964">Secreted</keyword>
<keyword evidence="3 4" id="KW-0975">Bacterial flagellum</keyword>
<proteinExistence type="inferred from homology"/>
<keyword evidence="8" id="KW-1185">Reference proteome</keyword>
<comment type="similarity">
    <text evidence="1 4">Belongs to the bacterial flagellin family.</text>
</comment>
<keyword evidence="7" id="KW-0282">Flagellum</keyword>
<dbReference type="PANTHER" id="PTHR42792:SF2">
    <property type="entry name" value="FLAGELLIN"/>
    <property type="match status" value="1"/>
</dbReference>
<reference evidence="7 8" key="1">
    <citation type="submission" date="2020-08" db="EMBL/GenBank/DDBJ databases">
        <title>Functional genomics of gut bacteria from endangered species of beetles.</title>
        <authorList>
            <person name="Carlos-Shanley C."/>
        </authorList>
    </citation>
    <scope>NUCLEOTIDE SEQUENCE [LARGE SCALE GENOMIC DNA]</scope>
    <source>
        <strain evidence="7 8">S00123</strain>
    </source>
</reference>
<feature type="domain" description="Flagellin C-terminal" evidence="6">
    <location>
        <begin position="171"/>
        <end position="253"/>
    </location>
</feature>
<evidence type="ECO:0000256" key="4">
    <source>
        <dbReference type="RuleBase" id="RU362073"/>
    </source>
</evidence>
<evidence type="ECO:0000259" key="6">
    <source>
        <dbReference type="Pfam" id="PF00700"/>
    </source>
</evidence>
<protein>
    <recommendedName>
        <fullName evidence="4">Flagellin</fullName>
    </recommendedName>
</protein>
<evidence type="ECO:0000256" key="2">
    <source>
        <dbReference type="ARBA" id="ARBA00011829"/>
    </source>
</evidence>
<dbReference type="Gene3D" id="1.20.1330.10">
    <property type="entry name" value="f41 fragment of flagellin, N-terminal domain"/>
    <property type="match status" value="1"/>
</dbReference>
<comment type="caution">
    <text evidence="7">The sequence shown here is derived from an EMBL/GenBank/DDBJ whole genome shotgun (WGS) entry which is preliminary data.</text>
</comment>
<keyword evidence="7" id="KW-0966">Cell projection</keyword>
<dbReference type="Pfam" id="PF00700">
    <property type="entry name" value="Flagellin_C"/>
    <property type="match status" value="1"/>
</dbReference>
<dbReference type="InterPro" id="IPR046358">
    <property type="entry name" value="Flagellin_C"/>
</dbReference>
<accession>A0A7W7IRB4</accession>
<dbReference type="Pfam" id="PF00669">
    <property type="entry name" value="Flagellin_N"/>
    <property type="match status" value="1"/>
</dbReference>
<comment type="function">
    <text evidence="4">Flagellin is the subunit protein which polymerizes to form the filaments of bacterial flagella.</text>
</comment>
<dbReference type="EMBL" id="JACHKY010000005">
    <property type="protein sequence ID" value="MBB4799119.1"/>
    <property type="molecule type" value="Genomic_DNA"/>
</dbReference>
<evidence type="ECO:0000313" key="7">
    <source>
        <dbReference type="EMBL" id="MBB4799119.1"/>
    </source>
</evidence>
<organism evidence="7 8">
    <name type="scientific">Brevundimonas bullata</name>
    <dbReference type="NCBI Taxonomy" id="13160"/>
    <lineage>
        <taxon>Bacteria</taxon>
        <taxon>Pseudomonadati</taxon>
        <taxon>Pseudomonadota</taxon>
        <taxon>Alphaproteobacteria</taxon>
        <taxon>Caulobacterales</taxon>
        <taxon>Caulobacteraceae</taxon>
        <taxon>Brevundimonas</taxon>
    </lineage>
</organism>
<dbReference type="GO" id="GO:0005198">
    <property type="term" value="F:structural molecule activity"/>
    <property type="evidence" value="ECO:0007669"/>
    <property type="project" value="UniProtKB-UniRule"/>
</dbReference>
<evidence type="ECO:0000259" key="5">
    <source>
        <dbReference type="Pfam" id="PF00669"/>
    </source>
</evidence>
<dbReference type="GO" id="GO:0005576">
    <property type="term" value="C:extracellular region"/>
    <property type="evidence" value="ECO:0007669"/>
    <property type="project" value="UniProtKB-SubCell"/>
</dbReference>
<dbReference type="AlphaFoldDB" id="A0A7W7IRB4"/>
<evidence type="ECO:0000313" key="8">
    <source>
        <dbReference type="Proteomes" id="UP000539957"/>
    </source>
</evidence>